<dbReference type="Proteomes" id="UP000708208">
    <property type="component" value="Unassembled WGS sequence"/>
</dbReference>
<feature type="chain" id="PRO_5035246054" evidence="1">
    <location>
        <begin position="20"/>
        <end position="148"/>
    </location>
</feature>
<evidence type="ECO:0000313" key="3">
    <source>
        <dbReference type="Proteomes" id="UP000708208"/>
    </source>
</evidence>
<protein>
    <submittedName>
        <fullName evidence="2">Uncharacterized protein</fullName>
    </submittedName>
</protein>
<name>A0A8J2P876_9HEXA</name>
<sequence>MKKISIAFLTVLAVDCALSLTRLECYKYTGIEQRSLKASYEHCAFNTYHEDRCNEKCVFNHQGATYDGVLTLQSFSDFIRPRLPPEICGIIEDVMAHGFHLTGSEALYPDSSCQDWNTMYRAWEFSLNHLADYACKQFPSSRRRYWGK</sequence>
<keyword evidence="1" id="KW-0732">Signal</keyword>
<keyword evidence="3" id="KW-1185">Reference proteome</keyword>
<gene>
    <name evidence="2" type="ORF">AFUS01_LOCUS28961</name>
</gene>
<dbReference type="EMBL" id="CAJVCH010421606">
    <property type="protein sequence ID" value="CAG7818456.1"/>
    <property type="molecule type" value="Genomic_DNA"/>
</dbReference>
<comment type="caution">
    <text evidence="2">The sequence shown here is derived from an EMBL/GenBank/DDBJ whole genome shotgun (WGS) entry which is preliminary data.</text>
</comment>
<feature type="signal peptide" evidence="1">
    <location>
        <begin position="1"/>
        <end position="19"/>
    </location>
</feature>
<organism evidence="2 3">
    <name type="scientific">Allacma fusca</name>
    <dbReference type="NCBI Taxonomy" id="39272"/>
    <lineage>
        <taxon>Eukaryota</taxon>
        <taxon>Metazoa</taxon>
        <taxon>Ecdysozoa</taxon>
        <taxon>Arthropoda</taxon>
        <taxon>Hexapoda</taxon>
        <taxon>Collembola</taxon>
        <taxon>Symphypleona</taxon>
        <taxon>Sminthuridae</taxon>
        <taxon>Allacma</taxon>
    </lineage>
</organism>
<proteinExistence type="predicted"/>
<reference evidence="2" key="1">
    <citation type="submission" date="2021-06" db="EMBL/GenBank/DDBJ databases">
        <authorList>
            <person name="Hodson N. C."/>
            <person name="Mongue J. A."/>
            <person name="Jaron S. K."/>
        </authorList>
    </citation>
    <scope>NUCLEOTIDE SEQUENCE</scope>
</reference>
<accession>A0A8J2P876</accession>
<evidence type="ECO:0000313" key="2">
    <source>
        <dbReference type="EMBL" id="CAG7818456.1"/>
    </source>
</evidence>
<evidence type="ECO:0000256" key="1">
    <source>
        <dbReference type="SAM" id="SignalP"/>
    </source>
</evidence>
<dbReference type="AlphaFoldDB" id="A0A8J2P876"/>